<dbReference type="InterPro" id="IPR002347">
    <property type="entry name" value="SDR_fam"/>
</dbReference>
<dbReference type="Proteomes" id="UP000199029">
    <property type="component" value="Unassembled WGS sequence"/>
</dbReference>
<reference evidence="4" key="1">
    <citation type="submission" date="2016-10" db="EMBL/GenBank/DDBJ databases">
        <authorList>
            <person name="Varghese N."/>
            <person name="Submissions S."/>
        </authorList>
    </citation>
    <scope>NUCLEOTIDE SEQUENCE [LARGE SCALE GENOMIC DNA]</scope>
    <source>
        <strain evidence="4">OR362-8,ATCC BAA-1266,JCM 13504</strain>
    </source>
</reference>
<dbReference type="SUPFAM" id="SSF51735">
    <property type="entry name" value="NAD(P)-binding Rossmann-fold domains"/>
    <property type="match status" value="1"/>
</dbReference>
<dbReference type="PRINTS" id="PR00080">
    <property type="entry name" value="SDRFAMILY"/>
</dbReference>
<protein>
    <submittedName>
        <fullName evidence="3">NAD(P)-dependent dehydrogenase, short-chain alcohol dehydrogenase family</fullName>
    </submittedName>
</protein>
<keyword evidence="4" id="KW-1185">Reference proteome</keyword>
<dbReference type="PANTHER" id="PTHR42760">
    <property type="entry name" value="SHORT-CHAIN DEHYDROGENASES/REDUCTASES FAMILY MEMBER"/>
    <property type="match status" value="1"/>
</dbReference>
<dbReference type="EMBL" id="FOXS01000001">
    <property type="protein sequence ID" value="SFQ05684.1"/>
    <property type="molecule type" value="Genomic_DNA"/>
</dbReference>
<dbReference type="PANTHER" id="PTHR42760:SF133">
    <property type="entry name" value="3-OXOACYL-[ACYL-CARRIER-PROTEIN] REDUCTASE"/>
    <property type="match status" value="1"/>
</dbReference>
<dbReference type="GO" id="GO:0016616">
    <property type="term" value="F:oxidoreductase activity, acting on the CH-OH group of donors, NAD or NADP as acceptor"/>
    <property type="evidence" value="ECO:0007669"/>
    <property type="project" value="TreeGrafter"/>
</dbReference>
<dbReference type="FunFam" id="3.40.50.720:FF:000084">
    <property type="entry name" value="Short-chain dehydrogenase reductase"/>
    <property type="match status" value="1"/>
</dbReference>
<evidence type="ECO:0000313" key="3">
    <source>
        <dbReference type="EMBL" id="SFQ05684.1"/>
    </source>
</evidence>
<gene>
    <name evidence="3" type="ORF">SAMN04515668_1296</name>
</gene>
<sequence>MDLFSLTNKTAIVTGACGLIGRQHCAALAAAGANVVVADLNAEACAAVASELPGGPHLPLSVNVISKESLTAARDQILAQFGHIDVLVNNAAINDMFENPALAADLSKFENFPLDTWQKSLEVNVTGVFLAAQVLGTPMAEQGHGSIINVASTYGIVGPDQSIYINAQGEQTFYKSPSYPATKGAVISFTRYLAAYWGKRGVRVNTLSPGGVENNQDNFFVQQYSAKTPLGRMAAATDYQGAVVFLASDASAYMTGANLVVDGGWTAI</sequence>
<dbReference type="RefSeq" id="WP_092670113.1">
    <property type="nucleotide sequence ID" value="NZ_FOXS01000001.1"/>
</dbReference>
<dbReference type="AlphaFoldDB" id="A0A1I5VDR1"/>
<evidence type="ECO:0000256" key="1">
    <source>
        <dbReference type="ARBA" id="ARBA00006484"/>
    </source>
</evidence>
<dbReference type="Gene3D" id="3.40.50.720">
    <property type="entry name" value="NAD(P)-binding Rossmann-like Domain"/>
    <property type="match status" value="1"/>
</dbReference>
<dbReference type="Pfam" id="PF13561">
    <property type="entry name" value="adh_short_C2"/>
    <property type="match status" value="1"/>
</dbReference>
<dbReference type="STRING" id="1227077.SAMN04515668_1296"/>
<evidence type="ECO:0000313" key="4">
    <source>
        <dbReference type="Proteomes" id="UP000199029"/>
    </source>
</evidence>
<accession>A0A1I5VDR1</accession>
<dbReference type="InterPro" id="IPR036291">
    <property type="entry name" value="NAD(P)-bd_dom_sf"/>
</dbReference>
<comment type="similarity">
    <text evidence="1">Belongs to the short-chain dehydrogenases/reductases (SDR) family.</text>
</comment>
<evidence type="ECO:0000256" key="2">
    <source>
        <dbReference type="ARBA" id="ARBA00023002"/>
    </source>
</evidence>
<dbReference type="PRINTS" id="PR00081">
    <property type="entry name" value="GDHRDH"/>
</dbReference>
<organism evidence="3 4">
    <name type="scientific">Hymenobacter arizonensis</name>
    <name type="common">Siccationidurans arizonensis</name>
    <dbReference type="NCBI Taxonomy" id="1227077"/>
    <lineage>
        <taxon>Bacteria</taxon>
        <taxon>Pseudomonadati</taxon>
        <taxon>Bacteroidota</taxon>
        <taxon>Cytophagia</taxon>
        <taxon>Cytophagales</taxon>
        <taxon>Hymenobacteraceae</taxon>
        <taxon>Hymenobacter</taxon>
    </lineage>
</organism>
<keyword evidence="2" id="KW-0560">Oxidoreductase</keyword>
<proteinExistence type="inferred from homology"/>
<name>A0A1I5VDR1_HYMAR</name>
<dbReference type="OrthoDB" id="9804104at2"/>